<reference evidence="6 7" key="1">
    <citation type="submission" date="2018-01" db="EMBL/GenBank/DDBJ databases">
        <title>A novel member of the phylum Bacteroidetes isolated from glacier ice.</title>
        <authorList>
            <person name="Liu Q."/>
            <person name="Xin Y.-H."/>
        </authorList>
    </citation>
    <scope>NUCLEOTIDE SEQUENCE [LARGE SCALE GENOMIC DNA]</scope>
    <source>
        <strain evidence="6 7">RB1R16</strain>
    </source>
</reference>
<feature type="domain" description="Teneurin NHL" evidence="5">
    <location>
        <begin position="214"/>
        <end position="266"/>
    </location>
</feature>
<dbReference type="PROSITE" id="PS51125">
    <property type="entry name" value="NHL"/>
    <property type="match status" value="2"/>
</dbReference>
<dbReference type="PROSITE" id="PS51257">
    <property type="entry name" value="PROKAR_LIPOPROTEIN"/>
    <property type="match status" value="1"/>
</dbReference>
<keyword evidence="1" id="KW-0677">Repeat</keyword>
<gene>
    <name evidence="6" type="ORF">CJD36_004160</name>
</gene>
<keyword evidence="7" id="KW-1185">Reference proteome</keyword>
<dbReference type="Pfam" id="PF01436">
    <property type="entry name" value="NHL"/>
    <property type="match status" value="4"/>
</dbReference>
<feature type="chain" id="PRO_5015461317" evidence="3">
    <location>
        <begin position="24"/>
        <end position="642"/>
    </location>
</feature>
<evidence type="ECO:0000259" key="5">
    <source>
        <dbReference type="Pfam" id="PF25021"/>
    </source>
</evidence>
<proteinExistence type="predicted"/>
<evidence type="ECO:0000256" key="2">
    <source>
        <dbReference type="PROSITE-ProRule" id="PRU00504"/>
    </source>
</evidence>
<dbReference type="SUPFAM" id="SSF101898">
    <property type="entry name" value="NHL repeat"/>
    <property type="match status" value="2"/>
</dbReference>
<feature type="repeat" description="NHL" evidence="2">
    <location>
        <begin position="49"/>
        <end position="79"/>
    </location>
</feature>
<evidence type="ECO:0000313" key="7">
    <source>
        <dbReference type="Proteomes" id="UP000239872"/>
    </source>
</evidence>
<keyword evidence="3" id="KW-0732">Signal</keyword>
<dbReference type="InterPro" id="IPR026444">
    <property type="entry name" value="Secre_tail"/>
</dbReference>
<accession>A0A2S7T2C8</accession>
<organism evidence="6 7">
    <name type="scientific">Flavipsychrobacter stenotrophus</name>
    <dbReference type="NCBI Taxonomy" id="2077091"/>
    <lineage>
        <taxon>Bacteria</taxon>
        <taxon>Pseudomonadati</taxon>
        <taxon>Bacteroidota</taxon>
        <taxon>Chitinophagia</taxon>
        <taxon>Chitinophagales</taxon>
        <taxon>Chitinophagaceae</taxon>
        <taxon>Flavipsychrobacter</taxon>
    </lineage>
</organism>
<comment type="caution">
    <text evidence="6">The sequence shown here is derived from an EMBL/GenBank/DDBJ whole genome shotgun (WGS) entry which is preliminary data.</text>
</comment>
<evidence type="ECO:0000259" key="4">
    <source>
        <dbReference type="Pfam" id="PF18962"/>
    </source>
</evidence>
<dbReference type="PANTHER" id="PTHR46388">
    <property type="entry name" value="NHL REPEAT-CONTAINING PROTEIN 2"/>
    <property type="match status" value="1"/>
</dbReference>
<name>A0A2S7T2C8_9BACT</name>
<dbReference type="PANTHER" id="PTHR46388:SF2">
    <property type="entry name" value="NHL REPEAT-CONTAINING PROTEIN 2"/>
    <property type="match status" value="1"/>
</dbReference>
<dbReference type="Gene3D" id="2.40.10.500">
    <property type="match status" value="1"/>
</dbReference>
<dbReference type="InterPro" id="IPR001258">
    <property type="entry name" value="NHL_repeat"/>
</dbReference>
<sequence length="642" mass="66489">MISKFYSFTFSLLAMGCALNINAQTITTLAGTGTAGYTADGVAASTSGLNNPYGVATDAAGNVYIADYGNHRIRKVAYTTGIITTIAGTGVGTYVAGDDGGQATNARINFPRGITVDPSGNVVFSDYGNNRIRKINTTTGIITTIAGVGGSPSYVATDDGGQATNAHLGFAWGVTYDPAGNLYIADNQNSRVRKVTAAGIISTIGGIGVVAFGGDNGPATAAAIQYPTGVARDNAGNLYIADDGNNRIRKINTSGIITTIAGSATYGSSGDGGPSTAARLYYPRGVAADGPGNIYITDVNNNRIRKINIFGNIYTYAGNGVAAFAGDGGAPAAASISSPTGFALDVAHGKFYICDNDNNRIRVINTFNYPYFAAGSHQIITTCNGAVRDLDTVLAIDDIDVGQTETWSVLVPPVFGTVAASYSAPSTGTTMTTSGLTYTPASGYEGVDSFTVQVYDGVFYDTTTVVVYPNAGVITGVDSLCQGFTTTLSNVIGGGIWSSSNTTLATVSSTGLVQNLSFVGAVDTIRYTVTNSCGVTVAIFPIRLIDTALCSGVFTPNVYKNSAALSVFPNPNNGSFTVNVAAGDKEETQFVITNLVGEKVKRFSAFTNTSVNIHLEDQPAGIYFITASNSHDQYIQKIVLTK</sequence>
<dbReference type="InterPro" id="IPR011042">
    <property type="entry name" value="6-blade_b-propeller_TolB-like"/>
</dbReference>
<evidence type="ECO:0000256" key="3">
    <source>
        <dbReference type="SAM" id="SignalP"/>
    </source>
</evidence>
<feature type="domain" description="Teneurin NHL" evidence="5">
    <location>
        <begin position="99"/>
        <end position="148"/>
    </location>
</feature>
<dbReference type="Gene3D" id="2.120.10.30">
    <property type="entry name" value="TolB, C-terminal domain"/>
    <property type="match status" value="3"/>
</dbReference>
<feature type="domain" description="Secretion system C-terminal sorting" evidence="4">
    <location>
        <begin position="567"/>
        <end position="639"/>
    </location>
</feature>
<dbReference type="NCBIfam" id="TIGR04183">
    <property type="entry name" value="Por_Secre_tail"/>
    <property type="match status" value="1"/>
</dbReference>
<dbReference type="InterPro" id="IPR056822">
    <property type="entry name" value="TEN_NHL"/>
</dbReference>
<dbReference type="Gene3D" id="2.60.40.3440">
    <property type="match status" value="1"/>
</dbReference>
<evidence type="ECO:0000256" key="1">
    <source>
        <dbReference type="ARBA" id="ARBA00022737"/>
    </source>
</evidence>
<feature type="repeat" description="NHL" evidence="2">
    <location>
        <begin position="267"/>
        <end position="310"/>
    </location>
</feature>
<dbReference type="Proteomes" id="UP000239872">
    <property type="component" value="Unassembled WGS sequence"/>
</dbReference>
<dbReference type="Pfam" id="PF17963">
    <property type="entry name" value="Big_9"/>
    <property type="match status" value="1"/>
</dbReference>
<dbReference type="AlphaFoldDB" id="A0A2S7T2C8"/>
<protein>
    <submittedName>
        <fullName evidence="6">Uncharacterized protein</fullName>
    </submittedName>
</protein>
<dbReference type="Pfam" id="PF18962">
    <property type="entry name" value="Por_Secre_tail"/>
    <property type="match status" value="1"/>
</dbReference>
<evidence type="ECO:0000313" key="6">
    <source>
        <dbReference type="EMBL" id="PQJ12945.1"/>
    </source>
</evidence>
<dbReference type="RefSeq" id="WP_105037829.1">
    <property type="nucleotide sequence ID" value="NZ_PPSL01000001.1"/>
</dbReference>
<dbReference type="OrthoDB" id="9043075at2"/>
<dbReference type="EMBL" id="PPSL01000001">
    <property type="protein sequence ID" value="PQJ12945.1"/>
    <property type="molecule type" value="Genomic_DNA"/>
</dbReference>
<feature type="signal peptide" evidence="3">
    <location>
        <begin position="1"/>
        <end position="23"/>
    </location>
</feature>
<dbReference type="Pfam" id="PF25021">
    <property type="entry name" value="TEN_NHL"/>
    <property type="match status" value="2"/>
</dbReference>